<dbReference type="OrthoDB" id="9780326at2"/>
<dbReference type="RefSeq" id="WP_121219423.1">
    <property type="nucleotide sequence ID" value="NZ_RBIG01000002.1"/>
</dbReference>
<protein>
    <submittedName>
        <fullName evidence="8">RNA polymerase sigma-70 factor (ECF subfamily)</fullName>
    </submittedName>
</protein>
<dbReference type="Pfam" id="PF04542">
    <property type="entry name" value="Sigma70_r2"/>
    <property type="match status" value="1"/>
</dbReference>
<dbReference type="NCBIfam" id="TIGR02937">
    <property type="entry name" value="sigma70-ECF"/>
    <property type="match status" value="1"/>
</dbReference>
<evidence type="ECO:0000313" key="8">
    <source>
        <dbReference type="EMBL" id="RKQ69946.1"/>
    </source>
</evidence>
<evidence type="ECO:0000256" key="5">
    <source>
        <dbReference type="ARBA" id="ARBA00023163"/>
    </source>
</evidence>
<dbReference type="CDD" id="cd06171">
    <property type="entry name" value="Sigma70_r4"/>
    <property type="match status" value="1"/>
</dbReference>
<dbReference type="AlphaFoldDB" id="A0A420WG52"/>
<dbReference type="InterPro" id="IPR013325">
    <property type="entry name" value="RNA_pol_sigma_r2"/>
</dbReference>
<comment type="caution">
    <text evidence="8">The sequence shown here is derived from an EMBL/GenBank/DDBJ whole genome shotgun (WGS) entry which is preliminary data.</text>
</comment>
<sequence>MRRTTEWGWRVQKTDESEPSDDNLILRLAAGDDAAFALLLDRHLGMIHRLAWRLLGDRAEAEDVAQESFLRLWNNAASWRPGEAGLKSWLYRVAFNLSHDRLRRRRLVLMDEPPESIDPAPRPGEAMEEDERGLAVRHALDILPERQRAALVLSYYEGLSQAEASALLEISEEALESLLARGRRKLRELLGAQGRDLLEGLS</sequence>
<name>A0A420WG52_9PROT</name>
<proteinExistence type="inferred from homology"/>
<evidence type="ECO:0000256" key="1">
    <source>
        <dbReference type="ARBA" id="ARBA00010641"/>
    </source>
</evidence>
<evidence type="ECO:0000259" key="6">
    <source>
        <dbReference type="Pfam" id="PF04542"/>
    </source>
</evidence>
<evidence type="ECO:0000256" key="3">
    <source>
        <dbReference type="ARBA" id="ARBA00023082"/>
    </source>
</evidence>
<gene>
    <name evidence="8" type="ORF">BCL74_1880</name>
</gene>
<evidence type="ECO:0000256" key="4">
    <source>
        <dbReference type="ARBA" id="ARBA00023125"/>
    </source>
</evidence>
<dbReference type="InterPro" id="IPR007627">
    <property type="entry name" value="RNA_pol_sigma70_r2"/>
</dbReference>
<keyword evidence="3" id="KW-0731">Sigma factor</keyword>
<dbReference type="InterPro" id="IPR013324">
    <property type="entry name" value="RNA_pol_sigma_r3/r4-like"/>
</dbReference>
<dbReference type="Gene3D" id="1.10.1740.10">
    <property type="match status" value="1"/>
</dbReference>
<dbReference type="InterPro" id="IPR014284">
    <property type="entry name" value="RNA_pol_sigma-70_dom"/>
</dbReference>
<dbReference type="SUPFAM" id="SSF88946">
    <property type="entry name" value="Sigma2 domain of RNA polymerase sigma factors"/>
    <property type="match status" value="1"/>
</dbReference>
<dbReference type="InterPro" id="IPR013249">
    <property type="entry name" value="RNA_pol_sigma70_r4_t2"/>
</dbReference>
<reference evidence="8 9" key="1">
    <citation type="submission" date="2018-10" db="EMBL/GenBank/DDBJ databases">
        <title>Comparative analysis of microorganisms from saline springs in Andes Mountain Range, Colombia.</title>
        <authorList>
            <person name="Rubin E."/>
        </authorList>
    </citation>
    <scope>NUCLEOTIDE SEQUENCE [LARGE SCALE GENOMIC DNA]</scope>
    <source>
        <strain evidence="8 9">USBA 36</strain>
    </source>
</reference>
<dbReference type="NCBIfam" id="NF004113">
    <property type="entry name" value="PRK05602.1"/>
    <property type="match status" value="1"/>
</dbReference>
<feature type="domain" description="RNA polymerase sigma factor 70 region 4 type 2" evidence="7">
    <location>
        <begin position="135"/>
        <end position="186"/>
    </location>
</feature>
<dbReference type="GO" id="GO:0016987">
    <property type="term" value="F:sigma factor activity"/>
    <property type="evidence" value="ECO:0007669"/>
    <property type="project" value="UniProtKB-KW"/>
</dbReference>
<dbReference type="InterPro" id="IPR039425">
    <property type="entry name" value="RNA_pol_sigma-70-like"/>
</dbReference>
<feature type="domain" description="RNA polymerase sigma-70 region 2" evidence="6">
    <location>
        <begin position="39"/>
        <end position="106"/>
    </location>
</feature>
<accession>A0A420WG52</accession>
<dbReference type="Gene3D" id="1.10.10.10">
    <property type="entry name" value="Winged helix-like DNA-binding domain superfamily/Winged helix DNA-binding domain"/>
    <property type="match status" value="1"/>
</dbReference>
<keyword evidence="2" id="KW-0805">Transcription regulation</keyword>
<dbReference type="Pfam" id="PF08281">
    <property type="entry name" value="Sigma70_r4_2"/>
    <property type="match status" value="1"/>
</dbReference>
<dbReference type="Proteomes" id="UP000277424">
    <property type="component" value="Unassembled WGS sequence"/>
</dbReference>
<organism evidence="8 9">
    <name type="scientific">Oceanibaculum indicum</name>
    <dbReference type="NCBI Taxonomy" id="526216"/>
    <lineage>
        <taxon>Bacteria</taxon>
        <taxon>Pseudomonadati</taxon>
        <taxon>Pseudomonadota</taxon>
        <taxon>Alphaproteobacteria</taxon>
        <taxon>Rhodospirillales</taxon>
        <taxon>Oceanibaculaceae</taxon>
        <taxon>Oceanibaculum</taxon>
    </lineage>
</organism>
<dbReference type="InterPro" id="IPR036388">
    <property type="entry name" value="WH-like_DNA-bd_sf"/>
</dbReference>
<comment type="similarity">
    <text evidence="1">Belongs to the sigma-70 factor family. ECF subfamily.</text>
</comment>
<evidence type="ECO:0000259" key="7">
    <source>
        <dbReference type="Pfam" id="PF08281"/>
    </source>
</evidence>
<dbReference type="PANTHER" id="PTHR43133">
    <property type="entry name" value="RNA POLYMERASE ECF-TYPE SIGMA FACTO"/>
    <property type="match status" value="1"/>
</dbReference>
<keyword evidence="4" id="KW-0238">DNA-binding</keyword>
<dbReference type="GO" id="GO:0006352">
    <property type="term" value="P:DNA-templated transcription initiation"/>
    <property type="evidence" value="ECO:0007669"/>
    <property type="project" value="InterPro"/>
</dbReference>
<dbReference type="SUPFAM" id="SSF88659">
    <property type="entry name" value="Sigma3 and sigma4 domains of RNA polymerase sigma factors"/>
    <property type="match status" value="1"/>
</dbReference>
<dbReference type="EMBL" id="RBIG01000002">
    <property type="protein sequence ID" value="RKQ69946.1"/>
    <property type="molecule type" value="Genomic_DNA"/>
</dbReference>
<dbReference type="PANTHER" id="PTHR43133:SF8">
    <property type="entry name" value="RNA POLYMERASE SIGMA FACTOR HI_1459-RELATED"/>
    <property type="match status" value="1"/>
</dbReference>
<evidence type="ECO:0000313" key="9">
    <source>
        <dbReference type="Proteomes" id="UP000277424"/>
    </source>
</evidence>
<keyword evidence="5" id="KW-0804">Transcription</keyword>
<dbReference type="GO" id="GO:0003677">
    <property type="term" value="F:DNA binding"/>
    <property type="evidence" value="ECO:0007669"/>
    <property type="project" value="UniProtKB-KW"/>
</dbReference>
<evidence type="ECO:0000256" key="2">
    <source>
        <dbReference type="ARBA" id="ARBA00023015"/>
    </source>
</evidence>